<dbReference type="Pfam" id="PF02954">
    <property type="entry name" value="HTH_8"/>
    <property type="match status" value="1"/>
</dbReference>
<proteinExistence type="predicted"/>
<dbReference type="EMBL" id="MCZF01000249">
    <property type="protein sequence ID" value="PMM44477.1"/>
    <property type="molecule type" value="Genomic_DNA"/>
</dbReference>
<dbReference type="AlphaFoldDB" id="A0A2N7JNZ8"/>
<gene>
    <name evidence="2" type="ORF">BCT54_25385</name>
</gene>
<dbReference type="InterPro" id="IPR009057">
    <property type="entry name" value="Homeodomain-like_sf"/>
</dbReference>
<evidence type="ECO:0000313" key="3">
    <source>
        <dbReference type="Proteomes" id="UP000235533"/>
    </source>
</evidence>
<comment type="caution">
    <text evidence="2">The sequence shown here is derived from an EMBL/GenBank/DDBJ whole genome shotgun (WGS) entry which is preliminary data.</text>
</comment>
<dbReference type="Gene3D" id="1.10.10.60">
    <property type="entry name" value="Homeodomain-like"/>
    <property type="match status" value="1"/>
</dbReference>
<dbReference type="Proteomes" id="UP000235533">
    <property type="component" value="Unassembled WGS sequence"/>
</dbReference>
<evidence type="ECO:0000313" key="2">
    <source>
        <dbReference type="EMBL" id="PMM44477.1"/>
    </source>
</evidence>
<feature type="domain" description="DNA binding HTH" evidence="1">
    <location>
        <begin position="35"/>
        <end position="69"/>
    </location>
</feature>
<dbReference type="InterPro" id="IPR002197">
    <property type="entry name" value="HTH_Fis"/>
</dbReference>
<dbReference type="GO" id="GO:0043565">
    <property type="term" value="F:sequence-specific DNA binding"/>
    <property type="evidence" value="ECO:0007669"/>
    <property type="project" value="InterPro"/>
</dbReference>
<organism evidence="2 3">
    <name type="scientific">Vibrio splendidus</name>
    <dbReference type="NCBI Taxonomy" id="29497"/>
    <lineage>
        <taxon>Bacteria</taxon>
        <taxon>Pseudomonadati</taxon>
        <taxon>Pseudomonadota</taxon>
        <taxon>Gammaproteobacteria</taxon>
        <taxon>Vibrionales</taxon>
        <taxon>Vibrionaceae</taxon>
        <taxon>Vibrio</taxon>
    </lineage>
</organism>
<sequence>MILIEQSRIRELFEIRLSCCDPKKDTPNLSYIMKIIDKILIEQVLIYTRGNQTQASKILGIHKGTLSRKYSKLFKEERDN</sequence>
<reference evidence="3" key="1">
    <citation type="submission" date="2016-07" db="EMBL/GenBank/DDBJ databases">
        <title>Nontailed viruses are major unrecognized killers of bacteria in the ocean.</title>
        <authorList>
            <person name="Kauffman K."/>
            <person name="Hussain F."/>
            <person name="Yang J."/>
            <person name="Arevalo P."/>
            <person name="Brown J."/>
            <person name="Cutler M."/>
            <person name="Kelly L."/>
            <person name="Polz M.F."/>
        </authorList>
    </citation>
    <scope>NUCLEOTIDE SEQUENCE [LARGE SCALE GENOMIC DNA]</scope>
    <source>
        <strain evidence="3">10N.261.48.B5</strain>
    </source>
</reference>
<accession>A0A2N7JNZ8</accession>
<name>A0A2N7JNZ8_VIBSP</name>
<dbReference type="SUPFAM" id="SSF46689">
    <property type="entry name" value="Homeodomain-like"/>
    <property type="match status" value="1"/>
</dbReference>
<evidence type="ECO:0000259" key="1">
    <source>
        <dbReference type="Pfam" id="PF02954"/>
    </source>
</evidence>
<protein>
    <recommendedName>
        <fullName evidence="1">DNA binding HTH domain-containing protein</fullName>
    </recommendedName>
</protein>